<reference evidence="1 2" key="1">
    <citation type="journal article" date="2022" name="bioRxiv">
        <title>Ecology and evolution of chlamydial symbionts of arthropods.</title>
        <authorList>
            <person name="Halter T."/>
            <person name="Koestlbacher S."/>
            <person name="Collingro A."/>
            <person name="Sixt B.S."/>
            <person name="Toenshoff E.R."/>
            <person name="Hendrickx F."/>
            <person name="Kostanjsek R."/>
            <person name="Horn M."/>
        </authorList>
    </citation>
    <scope>NUCLEOTIDE SEQUENCE [LARGE SCALE GENOMIC DNA]</scope>
    <source>
        <strain evidence="1">W744xW776</strain>
    </source>
</reference>
<protein>
    <submittedName>
        <fullName evidence="1">Uncharacterized protein</fullName>
    </submittedName>
</protein>
<accession>A0ABX8UY94</accession>
<dbReference type="Proteomes" id="UP000826014">
    <property type="component" value="Chromosome"/>
</dbReference>
<organism evidence="1 2">
    <name type="scientific">Candidatus Rhabdochlamydia oedothoracis</name>
    <dbReference type="NCBI Taxonomy" id="2720720"/>
    <lineage>
        <taxon>Bacteria</taxon>
        <taxon>Pseudomonadati</taxon>
        <taxon>Chlamydiota</taxon>
        <taxon>Chlamydiia</taxon>
        <taxon>Parachlamydiales</taxon>
        <taxon>Candidatus Rhabdochlamydiaceae</taxon>
        <taxon>Candidatus Rhabdochlamydia</taxon>
    </lineage>
</organism>
<sequence length="283" mass="32527">MNVIPFILAIFAIFTFLSNSLLKDIKETGVLIHKIEDFYQSKQKHFNGVAGLSYKSLTTQKQGNTPKAPVKRRTEYKSPRLSQALKGSQLNLYPLIQEQEPQNHPFYAITARLLCLIYPTILPDNQAACTLLNALLAKAKILNEPILSELMPEDPLLQESYYKIIQGTNQYDIQQKKGIPPLADFFMIHKNRACCYLCSAHFFVLQAMFGEEFTHKIIAGEKKKWESGKTKLFNKQELESLIKQYPTETALYETIKKYCRAQLHQKKTVSKKTQNGLSFRKED</sequence>
<gene>
    <name evidence="1" type="ORF">RHABOEDO_000004</name>
</gene>
<keyword evidence="2" id="KW-1185">Reference proteome</keyword>
<name>A0ABX8UY94_9BACT</name>
<evidence type="ECO:0000313" key="1">
    <source>
        <dbReference type="EMBL" id="QYF47939.1"/>
    </source>
</evidence>
<evidence type="ECO:0000313" key="2">
    <source>
        <dbReference type="Proteomes" id="UP000826014"/>
    </source>
</evidence>
<proteinExistence type="predicted"/>
<dbReference type="EMBL" id="CP075587">
    <property type="protein sequence ID" value="QYF47939.1"/>
    <property type="molecule type" value="Genomic_DNA"/>
</dbReference>